<keyword evidence="1" id="KW-1185">Reference proteome</keyword>
<evidence type="ECO:0000313" key="1">
    <source>
        <dbReference type="Proteomes" id="UP000887565"/>
    </source>
</evidence>
<name>A0A915L9J8_ROMCU</name>
<reference evidence="2" key="1">
    <citation type="submission" date="2022-11" db="UniProtKB">
        <authorList>
            <consortium name="WormBaseParasite"/>
        </authorList>
    </citation>
    <scope>IDENTIFICATION</scope>
</reference>
<evidence type="ECO:0000313" key="2">
    <source>
        <dbReference type="WBParaSite" id="nRc.2.0.1.t47497-RA"/>
    </source>
</evidence>
<dbReference type="Proteomes" id="UP000887565">
    <property type="component" value="Unplaced"/>
</dbReference>
<dbReference type="AlphaFoldDB" id="A0A915L9J8"/>
<organism evidence="1 2">
    <name type="scientific">Romanomermis culicivorax</name>
    <name type="common">Nematode worm</name>
    <dbReference type="NCBI Taxonomy" id="13658"/>
    <lineage>
        <taxon>Eukaryota</taxon>
        <taxon>Metazoa</taxon>
        <taxon>Ecdysozoa</taxon>
        <taxon>Nematoda</taxon>
        <taxon>Enoplea</taxon>
        <taxon>Dorylaimia</taxon>
        <taxon>Mermithida</taxon>
        <taxon>Mermithoidea</taxon>
        <taxon>Mermithidae</taxon>
        <taxon>Romanomermis</taxon>
    </lineage>
</organism>
<dbReference type="WBParaSite" id="nRc.2.0.1.t47497-RA">
    <property type="protein sequence ID" value="nRc.2.0.1.t47497-RA"/>
    <property type="gene ID" value="nRc.2.0.1.g47497"/>
</dbReference>
<protein>
    <submittedName>
        <fullName evidence="2">Uncharacterized protein</fullName>
    </submittedName>
</protein>
<proteinExistence type="predicted"/>
<sequence>MAAILRRTTDSNLQPNGTKISPFVRLRSVDCMAFRSVGKGKLSPYSLNVSEYPDDLRPSKKFCDHITLIFKFLNM</sequence>
<accession>A0A915L9J8</accession>